<dbReference type="Proteomes" id="UP000824890">
    <property type="component" value="Unassembled WGS sequence"/>
</dbReference>
<dbReference type="InterPro" id="IPR050324">
    <property type="entry name" value="CDP-alcohol_PTase-I"/>
</dbReference>
<keyword evidence="2" id="KW-0444">Lipid biosynthesis</keyword>
<reference evidence="10 11" key="1">
    <citation type="submission" date="2021-05" db="EMBL/GenBank/DDBJ databases">
        <title>Genome Assembly of Synthetic Allotetraploid Brassica napus Reveals Homoeologous Exchanges between Subgenomes.</title>
        <authorList>
            <person name="Davis J.T."/>
        </authorList>
    </citation>
    <scope>NUCLEOTIDE SEQUENCE [LARGE SCALE GENOMIC DNA]</scope>
    <source>
        <strain evidence="11">cv. Da-Ae</strain>
        <tissue evidence="10">Seedling</tissue>
    </source>
</reference>
<keyword evidence="5" id="KW-0443">Lipid metabolism</keyword>
<evidence type="ECO:0000256" key="9">
    <source>
        <dbReference type="SAM" id="Phobius"/>
    </source>
</evidence>
<accession>A0ABQ7ZU41</accession>
<comment type="caution">
    <text evidence="10">The sequence shown here is derived from an EMBL/GenBank/DDBJ whole genome shotgun (WGS) entry which is preliminary data.</text>
</comment>
<evidence type="ECO:0000256" key="5">
    <source>
        <dbReference type="ARBA" id="ARBA00023098"/>
    </source>
</evidence>
<evidence type="ECO:0000256" key="3">
    <source>
        <dbReference type="ARBA" id="ARBA00022692"/>
    </source>
</evidence>
<keyword evidence="6 9" id="KW-0472">Membrane</keyword>
<feature type="transmembrane region" description="Helical" evidence="9">
    <location>
        <begin position="126"/>
        <end position="149"/>
    </location>
</feature>
<evidence type="ECO:0000256" key="8">
    <source>
        <dbReference type="ARBA" id="ARBA00023264"/>
    </source>
</evidence>
<evidence type="ECO:0000256" key="2">
    <source>
        <dbReference type="ARBA" id="ARBA00022516"/>
    </source>
</evidence>
<dbReference type="InterPro" id="IPR000462">
    <property type="entry name" value="CDP-OH_P_trans"/>
</dbReference>
<feature type="transmembrane region" description="Helical" evidence="9">
    <location>
        <begin position="53"/>
        <end position="70"/>
    </location>
</feature>
<protein>
    <submittedName>
        <fullName evidence="10">Uncharacterized protein</fullName>
    </submittedName>
</protein>
<evidence type="ECO:0000256" key="1">
    <source>
        <dbReference type="ARBA" id="ARBA00004141"/>
    </source>
</evidence>
<gene>
    <name evidence="10" type="ORF">HID58_059855</name>
</gene>
<dbReference type="EMBL" id="JAGKQM010000014">
    <property type="protein sequence ID" value="KAH0883759.1"/>
    <property type="molecule type" value="Genomic_DNA"/>
</dbReference>
<evidence type="ECO:0000313" key="10">
    <source>
        <dbReference type="EMBL" id="KAH0883759.1"/>
    </source>
</evidence>
<sequence length="163" mass="18134">MSRGDIEFLLSDGSMRLGSAFGAFLDSVVDNVSYGCIYIALTMYKTFRGFCRPIPLLMMVPSTAIIGYNIHSERMTASKNGTILKLNHQHLSDIVVPVNNLGKWKTVTQMSTLTILIVSRDRNVEWLSASGVGLLYVSGGLSVWSLVVYMRGIWKVLLKYSFT</sequence>
<feature type="transmembrane region" description="Helical" evidence="9">
    <location>
        <begin position="20"/>
        <end position="41"/>
    </location>
</feature>
<dbReference type="Gene3D" id="1.20.120.1760">
    <property type="match status" value="1"/>
</dbReference>
<proteinExistence type="predicted"/>
<name>A0ABQ7ZU41_BRANA</name>
<keyword evidence="4 9" id="KW-1133">Transmembrane helix</keyword>
<comment type="subcellular location">
    <subcellularLocation>
        <location evidence="1">Membrane</location>
        <topology evidence="1">Multi-pass membrane protein</topology>
    </subcellularLocation>
</comment>
<evidence type="ECO:0000256" key="7">
    <source>
        <dbReference type="ARBA" id="ARBA00023209"/>
    </source>
</evidence>
<keyword evidence="3 9" id="KW-0812">Transmembrane</keyword>
<organism evidence="10 11">
    <name type="scientific">Brassica napus</name>
    <name type="common">Rape</name>
    <dbReference type="NCBI Taxonomy" id="3708"/>
    <lineage>
        <taxon>Eukaryota</taxon>
        <taxon>Viridiplantae</taxon>
        <taxon>Streptophyta</taxon>
        <taxon>Embryophyta</taxon>
        <taxon>Tracheophyta</taxon>
        <taxon>Spermatophyta</taxon>
        <taxon>Magnoliopsida</taxon>
        <taxon>eudicotyledons</taxon>
        <taxon>Gunneridae</taxon>
        <taxon>Pentapetalae</taxon>
        <taxon>rosids</taxon>
        <taxon>malvids</taxon>
        <taxon>Brassicales</taxon>
        <taxon>Brassicaceae</taxon>
        <taxon>Brassiceae</taxon>
        <taxon>Brassica</taxon>
    </lineage>
</organism>
<evidence type="ECO:0000256" key="6">
    <source>
        <dbReference type="ARBA" id="ARBA00023136"/>
    </source>
</evidence>
<dbReference type="PANTHER" id="PTHR14269:SF62">
    <property type="entry name" value="CDP-DIACYLGLYCEROL--GLYCEROL-3-PHOSPHATE 3-PHOSPHATIDYLTRANSFERASE 1, CHLOROPLASTIC"/>
    <property type="match status" value="1"/>
</dbReference>
<evidence type="ECO:0000256" key="4">
    <source>
        <dbReference type="ARBA" id="ARBA00022989"/>
    </source>
</evidence>
<dbReference type="Pfam" id="PF01066">
    <property type="entry name" value="CDP-OH_P_transf"/>
    <property type="match status" value="1"/>
</dbReference>
<keyword evidence="8" id="KW-1208">Phospholipid metabolism</keyword>
<dbReference type="InterPro" id="IPR043130">
    <property type="entry name" value="CDP-OH_PTrfase_TM_dom"/>
</dbReference>
<keyword evidence="11" id="KW-1185">Reference proteome</keyword>
<dbReference type="PANTHER" id="PTHR14269">
    <property type="entry name" value="CDP-DIACYLGLYCEROL--GLYCEROL-3-PHOSPHATE 3-PHOSPHATIDYLTRANSFERASE-RELATED"/>
    <property type="match status" value="1"/>
</dbReference>
<keyword evidence="7" id="KW-0594">Phospholipid biosynthesis</keyword>
<evidence type="ECO:0000313" key="11">
    <source>
        <dbReference type="Proteomes" id="UP000824890"/>
    </source>
</evidence>